<dbReference type="EMBL" id="UINC01000602">
    <property type="protein sequence ID" value="SUZ58185.1"/>
    <property type="molecule type" value="Genomic_DNA"/>
</dbReference>
<sequence>MKINLLLSSLLLSCNLIFSQNNDISTINRFENGELLEYRLHYGIFNTSYASLNLKKVTLENNSVYHAAGYGKTTGIARLFFKVEDYYDSYFDTNTIAPILFKRNIDEGGYTKNLEIVFDQEKQTAYINNIKEQSKKEVKTESNSQDLISSLYYLRKFFATEGIKENEYFNINMFYDSKNRFFKLQYLGKEVINTKFGKIECLKFKPTTKRSRIFRGEGSITIWLSNDQNRVPVRLQADLVIGSIKADLNNFDGLVSPLLTKTD</sequence>
<evidence type="ECO:0000313" key="1">
    <source>
        <dbReference type="EMBL" id="SUZ58185.1"/>
    </source>
</evidence>
<dbReference type="AlphaFoldDB" id="A0A381NU93"/>
<proteinExistence type="predicted"/>
<dbReference type="Pfam" id="PF11306">
    <property type="entry name" value="DUF3108"/>
    <property type="match status" value="1"/>
</dbReference>
<reference evidence="1" key="1">
    <citation type="submission" date="2018-05" db="EMBL/GenBank/DDBJ databases">
        <authorList>
            <person name="Lanie J.A."/>
            <person name="Ng W.-L."/>
            <person name="Kazmierczak K.M."/>
            <person name="Andrzejewski T.M."/>
            <person name="Davidsen T.M."/>
            <person name="Wayne K.J."/>
            <person name="Tettelin H."/>
            <person name="Glass J.I."/>
            <person name="Rusch D."/>
            <person name="Podicherti R."/>
            <person name="Tsui H.-C.T."/>
            <person name="Winkler M.E."/>
        </authorList>
    </citation>
    <scope>NUCLEOTIDE SEQUENCE</scope>
</reference>
<accession>A0A381NU93</accession>
<protein>
    <recommendedName>
        <fullName evidence="2">ATP-dependent exonuclease</fullName>
    </recommendedName>
</protein>
<dbReference type="InterPro" id="IPR021457">
    <property type="entry name" value="DUF3108"/>
</dbReference>
<gene>
    <name evidence="1" type="ORF">METZ01_LOCUS11039</name>
</gene>
<organism evidence="1">
    <name type="scientific">marine metagenome</name>
    <dbReference type="NCBI Taxonomy" id="408172"/>
    <lineage>
        <taxon>unclassified sequences</taxon>
        <taxon>metagenomes</taxon>
        <taxon>ecological metagenomes</taxon>
    </lineage>
</organism>
<name>A0A381NU93_9ZZZZ</name>
<evidence type="ECO:0008006" key="2">
    <source>
        <dbReference type="Google" id="ProtNLM"/>
    </source>
</evidence>